<dbReference type="GO" id="GO:0016491">
    <property type="term" value="F:oxidoreductase activity"/>
    <property type="evidence" value="ECO:0007669"/>
    <property type="project" value="UniProtKB-KW"/>
</dbReference>
<proteinExistence type="predicted"/>
<keyword evidence="2" id="KW-0560">Oxidoreductase</keyword>
<feature type="chain" id="PRO_5012483833" description="Copper oxidase" evidence="3">
    <location>
        <begin position="30"/>
        <end position="1611"/>
    </location>
</feature>
<dbReference type="Pfam" id="PF07731">
    <property type="entry name" value="Cu-oxidase_2"/>
    <property type="match status" value="1"/>
</dbReference>
<name>A0A1V8M860_9GAMM</name>
<dbReference type="InterPro" id="IPR033138">
    <property type="entry name" value="Cu_oxidase_CS"/>
</dbReference>
<evidence type="ECO:0000256" key="3">
    <source>
        <dbReference type="SAM" id="SignalP"/>
    </source>
</evidence>
<evidence type="ECO:0000313" key="7">
    <source>
        <dbReference type="Proteomes" id="UP000191980"/>
    </source>
</evidence>
<evidence type="ECO:0000256" key="2">
    <source>
        <dbReference type="ARBA" id="ARBA00023002"/>
    </source>
</evidence>
<dbReference type="Proteomes" id="UP000191980">
    <property type="component" value="Unassembled WGS sequence"/>
</dbReference>
<dbReference type="InterPro" id="IPR028994">
    <property type="entry name" value="Integrin_alpha_N"/>
</dbReference>
<organism evidence="6 7">
    <name type="scientific">Methyloprofundus sedimenti</name>
    <dbReference type="NCBI Taxonomy" id="1420851"/>
    <lineage>
        <taxon>Bacteria</taxon>
        <taxon>Pseudomonadati</taxon>
        <taxon>Pseudomonadota</taxon>
        <taxon>Gammaproteobacteria</taxon>
        <taxon>Methylococcales</taxon>
        <taxon>Methylococcaceae</taxon>
        <taxon>Methyloprofundus</taxon>
    </lineage>
</organism>
<dbReference type="Gene3D" id="2.60.40.420">
    <property type="entry name" value="Cupredoxins - blue copper proteins"/>
    <property type="match status" value="3"/>
</dbReference>
<keyword evidence="1" id="KW-0479">Metal-binding</keyword>
<dbReference type="OrthoDB" id="9757546at2"/>
<evidence type="ECO:0000256" key="1">
    <source>
        <dbReference type="ARBA" id="ARBA00022723"/>
    </source>
</evidence>
<dbReference type="SUPFAM" id="SSF49503">
    <property type="entry name" value="Cupredoxins"/>
    <property type="match status" value="3"/>
</dbReference>
<gene>
    <name evidence="6" type="ORF">AU255_07545</name>
</gene>
<feature type="domain" description="Plastocyanin-like" evidence="5">
    <location>
        <begin position="359"/>
        <end position="430"/>
    </location>
</feature>
<dbReference type="EMBL" id="LPUF01000001">
    <property type="protein sequence ID" value="OQK17708.1"/>
    <property type="molecule type" value="Genomic_DNA"/>
</dbReference>
<dbReference type="PROSITE" id="PS00079">
    <property type="entry name" value="MULTICOPPER_OXIDASE1"/>
    <property type="match status" value="1"/>
</dbReference>
<dbReference type="PROSITE" id="PS00080">
    <property type="entry name" value="MULTICOPPER_OXIDASE2"/>
    <property type="match status" value="1"/>
</dbReference>
<dbReference type="InterPro" id="IPR002355">
    <property type="entry name" value="Cu_oxidase_Cu_BS"/>
</dbReference>
<evidence type="ECO:0008006" key="8">
    <source>
        <dbReference type="Google" id="ProtNLM"/>
    </source>
</evidence>
<dbReference type="InterPro" id="IPR011707">
    <property type="entry name" value="Cu-oxidase-like_N"/>
</dbReference>
<protein>
    <recommendedName>
        <fullName evidence="8">Copper oxidase</fullName>
    </recommendedName>
</protein>
<dbReference type="SUPFAM" id="SSF69318">
    <property type="entry name" value="Integrin alpha N-terminal domain"/>
    <property type="match status" value="1"/>
</dbReference>
<feature type="signal peptide" evidence="3">
    <location>
        <begin position="1"/>
        <end position="29"/>
    </location>
</feature>
<sequence>MNKIFAPTKLYLRIFASVTLAGMSGLATADVSKKPPLDKQANVIGSPVSTLVPKSVAAGSDPANEKTSNEQRELFTPLSFRSKHDKDSKYPDREAHKTSKKSFNFVLGGLFPNDIILSSSLKLKGNRITSSNGPRKLEANLRITTDPVEIPGINNFIQDWLFPQLNSVDTDPKGTKTSWVQMYSTVKNQWTGTPRNNSMSDLVQIGYMGPGADQLATNDTYWNANGTSSDDLFADIQMAENYNIESLWGLYDPENILLHSDFDEHALRQNIDNLLDPKATPNPDLWYPSILYTFQHANIKNRGNLTAPVLIIQPGDDVILNFSNDIKIGTLSQKELELSTLIANNTYGNSASEGLAGSTSTNFHLHGSHTNPTAFGDNVVARYTSGQSWTTNIEIPIDHGVGSYWYHSHYHPAVNQQVYGGLSGFMQIGDPLAKISALASTPRNLAILKLSQIDSKNGGEDLQLTGYDNIGTGVNRLTMVTVNGQFQPEADAGKGGWQSLTLSNQTNNAQYQIILIHTDKSGNRETLKLFQYGEDGHQFPQILEVTGVLGQNSQNFGSGESAPPTAYAQTQNALVLPPGKRVDILVYLPEGTTELASIYSFKHPITNEEYFVRNAGRYPELSNANTTASGGNTSMNPAGLTGFGALATFVVDQHVEMLSPTEQAEDIQAFNATIKIQDIQPTTVAEDYNPNAVPRIDLFATSNGQETWTPIRSRSFSFSRTLVGPESEWDAPTQAQINDYEEQNPGNDFTRYQVLPIALNGNQFSNFPTWLGYAGPWLINDHVFPQGNLTIAQLGTIEEWDLKNWSVSRINALNSTITPSQYIGHPFHIHINDFQVKNSDTERNGTGSLQDVTMLNSSGYDFYNTALKKRDTLPPLEGNFESIPVAIDPDTVAGLGTWGANTQTIRMVFQDYVGTYVFHCHILPHEDAGMMQVLTVIENTKSSWLAPAEGFTVSSNHHNNIQHFTIFQAQSFKAYKVGIKTKSKAIQLKRLDVGNINSDFTQDLLISSSGDGIVRVVDGESILKSKKVKNHEQPFSKVIAKILPYKASSLAPYAFAEDFTGDNQRDIVTAGFANGGKNEEIDLTDFTITGWLGSKEGKQWTVSTFNSTPYNANNNGTLPISGMVNHNGSLSVQNSGDAFTHQENPDTEPQPVHDLAPVEGLKSSQFSITIGDFNLDNFNDYALVYATNSGLRITILDGAAASLLYSTGQSEGGFFPNESILADALVIDPSLEGLSSISLNSGFNSFYQSAIENLIATVVTKTGKIQQLTFQLDAGHFIATSEPNNPEGFSFSSTHQSHGRLTTFLHDDKVINLINPSSTPLHLSDIALIPTSTKASTPGFSSVFGNGVLVVNNRMLLAQGNAANGNASTSLNLFDTAQQLVIDLNGMNIVDADDITGYNHSSFNEEDIQQRNNMANLTYATYFGRLPNPGGAAAAAASLSSVNSIQDYVDDFLSSSVAEALVIQHFGSSLESADVATIVDTTYRTLYARRATGQDIKFWQNKLNAHDLSKTFLPMAILQSTAGKDIFRLEFISSASQFSNAQWDSDAVLLGSFGQGFVEQGTRFMQLNNQIFGTRAKGFSSRKKAQKRFDKFSSFTVKLLAGTNVSETGFF</sequence>
<accession>A0A1V8M860</accession>
<reference evidence="6 7" key="1">
    <citation type="submission" date="2015-12" db="EMBL/GenBank/DDBJ databases">
        <authorList>
            <person name="Shamseldin A."/>
            <person name="Moawad H."/>
            <person name="Abd El-Rahim W.M."/>
            <person name="Sadowsky M.J."/>
        </authorList>
    </citation>
    <scope>NUCLEOTIDE SEQUENCE [LARGE SCALE GENOMIC DNA]</scope>
    <source>
        <strain evidence="6 7">WF1</strain>
    </source>
</reference>
<comment type="caution">
    <text evidence="6">The sequence shown here is derived from an EMBL/GenBank/DDBJ whole genome shotgun (WGS) entry which is preliminary data.</text>
</comment>
<dbReference type="Pfam" id="PF07732">
    <property type="entry name" value="Cu-oxidase_3"/>
    <property type="match status" value="1"/>
</dbReference>
<evidence type="ECO:0000313" key="6">
    <source>
        <dbReference type="EMBL" id="OQK17708.1"/>
    </source>
</evidence>
<evidence type="ECO:0000259" key="4">
    <source>
        <dbReference type="Pfam" id="PF07731"/>
    </source>
</evidence>
<dbReference type="InterPro" id="IPR008972">
    <property type="entry name" value="Cupredoxin"/>
</dbReference>
<keyword evidence="7" id="KW-1185">Reference proteome</keyword>
<dbReference type="InterPro" id="IPR011706">
    <property type="entry name" value="Cu-oxidase_C"/>
</dbReference>
<keyword evidence="3" id="KW-0732">Signal</keyword>
<feature type="domain" description="Plastocyanin-like" evidence="4">
    <location>
        <begin position="773"/>
        <end position="937"/>
    </location>
</feature>
<evidence type="ECO:0000259" key="5">
    <source>
        <dbReference type="Pfam" id="PF07732"/>
    </source>
</evidence>
<dbReference type="STRING" id="1420851.AU255_07545"/>
<dbReference type="GO" id="GO:0005507">
    <property type="term" value="F:copper ion binding"/>
    <property type="evidence" value="ECO:0007669"/>
    <property type="project" value="InterPro"/>
</dbReference>
<dbReference type="RefSeq" id="WP_080522318.1">
    <property type="nucleotide sequence ID" value="NZ_LPUF01000001.1"/>
</dbReference>